<dbReference type="InterPro" id="IPR052552">
    <property type="entry name" value="YeaO-like"/>
</dbReference>
<evidence type="ECO:0008006" key="3">
    <source>
        <dbReference type="Google" id="ProtNLM"/>
    </source>
</evidence>
<gene>
    <name evidence="1" type="ORF">nbrc107696_43500</name>
</gene>
<dbReference type="Pfam" id="PF22752">
    <property type="entry name" value="DUF488-N3i"/>
    <property type="match status" value="1"/>
</dbReference>
<dbReference type="OrthoDB" id="9790745at2"/>
<sequence>MSITVARVYDPPTADRVFVDRLWPRGIRKDDPRIGRWVKDVTPSNELRAWYHAHRDRYDDFVARYRDELAEPPAAAALAELRALADTGHVELATAAKDVEHSHVPVIVAELTR</sequence>
<dbReference type="AlphaFoldDB" id="A0A7I9VF03"/>
<proteinExistence type="predicted"/>
<comment type="caution">
    <text evidence="1">The sequence shown here is derived from an EMBL/GenBank/DDBJ whole genome shotgun (WGS) entry which is preliminary data.</text>
</comment>
<protein>
    <recommendedName>
        <fullName evidence="3">MarR family transcriptional regulator</fullName>
    </recommendedName>
</protein>
<organism evidence="1 2">
    <name type="scientific">Gordonia spumicola</name>
    <dbReference type="NCBI Taxonomy" id="589161"/>
    <lineage>
        <taxon>Bacteria</taxon>
        <taxon>Bacillati</taxon>
        <taxon>Actinomycetota</taxon>
        <taxon>Actinomycetes</taxon>
        <taxon>Mycobacteriales</taxon>
        <taxon>Gordoniaceae</taxon>
        <taxon>Gordonia</taxon>
    </lineage>
</organism>
<dbReference type="Proteomes" id="UP000444960">
    <property type="component" value="Unassembled WGS sequence"/>
</dbReference>
<keyword evidence="2" id="KW-1185">Reference proteome</keyword>
<dbReference type="RefSeq" id="WP_161897344.1">
    <property type="nucleotide sequence ID" value="NZ_BJOV01000005.1"/>
</dbReference>
<dbReference type="EMBL" id="BJOV01000005">
    <property type="protein sequence ID" value="GEE03904.1"/>
    <property type="molecule type" value="Genomic_DNA"/>
</dbReference>
<evidence type="ECO:0000313" key="1">
    <source>
        <dbReference type="EMBL" id="GEE03904.1"/>
    </source>
</evidence>
<dbReference type="PANTHER" id="PTHR36849">
    <property type="entry name" value="CYTOPLASMIC PROTEIN-RELATED"/>
    <property type="match status" value="1"/>
</dbReference>
<reference evidence="2" key="1">
    <citation type="submission" date="2019-06" db="EMBL/GenBank/DDBJ databases">
        <title>Gordonia isolated from sludge of a wastewater treatment plant.</title>
        <authorList>
            <person name="Tamura T."/>
            <person name="Aoyama K."/>
            <person name="Kang Y."/>
            <person name="Saito S."/>
            <person name="Akiyama N."/>
            <person name="Yazawa K."/>
            <person name="Gonoi T."/>
            <person name="Mikami Y."/>
        </authorList>
    </citation>
    <scope>NUCLEOTIDE SEQUENCE [LARGE SCALE GENOMIC DNA]</scope>
    <source>
        <strain evidence="2">NBRC 107696</strain>
    </source>
</reference>
<dbReference type="PANTHER" id="PTHR36849:SF1">
    <property type="entry name" value="CYTOPLASMIC PROTEIN"/>
    <property type="match status" value="1"/>
</dbReference>
<name>A0A7I9VF03_9ACTN</name>
<accession>A0A7I9VF03</accession>
<evidence type="ECO:0000313" key="2">
    <source>
        <dbReference type="Proteomes" id="UP000444960"/>
    </source>
</evidence>